<gene>
    <name evidence="1" type="ORF">METBIDRAFT_29664</name>
</gene>
<evidence type="ECO:0000313" key="2">
    <source>
        <dbReference type="Proteomes" id="UP000092555"/>
    </source>
</evidence>
<comment type="caution">
    <text evidence="1">The sequence shown here is derived from an EMBL/GenBank/DDBJ whole genome shotgun (WGS) entry which is preliminary data.</text>
</comment>
<dbReference type="Proteomes" id="UP000092555">
    <property type="component" value="Unassembled WGS sequence"/>
</dbReference>
<dbReference type="GeneID" id="30028431"/>
<keyword evidence="2" id="KW-1185">Reference proteome</keyword>
<dbReference type="EMBL" id="LXTC01000001">
    <property type="protein sequence ID" value="OBA23136.1"/>
    <property type="molecule type" value="Genomic_DNA"/>
</dbReference>
<accession>A0A1A0HGK7</accession>
<organism evidence="1 2">
    <name type="scientific">Metschnikowia bicuspidata var. bicuspidata NRRL YB-4993</name>
    <dbReference type="NCBI Taxonomy" id="869754"/>
    <lineage>
        <taxon>Eukaryota</taxon>
        <taxon>Fungi</taxon>
        <taxon>Dikarya</taxon>
        <taxon>Ascomycota</taxon>
        <taxon>Saccharomycotina</taxon>
        <taxon>Pichiomycetes</taxon>
        <taxon>Metschnikowiaceae</taxon>
        <taxon>Metschnikowia</taxon>
    </lineage>
</organism>
<proteinExistence type="predicted"/>
<protein>
    <submittedName>
        <fullName evidence="1">Uncharacterized protein</fullName>
    </submittedName>
</protein>
<evidence type="ECO:0000313" key="1">
    <source>
        <dbReference type="EMBL" id="OBA23136.1"/>
    </source>
</evidence>
<dbReference type="AlphaFoldDB" id="A0A1A0HGK7"/>
<dbReference type="RefSeq" id="XP_018713617.1">
    <property type="nucleotide sequence ID" value="XM_018855455.1"/>
</dbReference>
<name>A0A1A0HGK7_9ASCO</name>
<reference evidence="1 2" key="1">
    <citation type="submission" date="2016-05" db="EMBL/GenBank/DDBJ databases">
        <title>Comparative genomics of biotechnologically important yeasts.</title>
        <authorList>
            <consortium name="DOE Joint Genome Institute"/>
            <person name="Riley R."/>
            <person name="Haridas S."/>
            <person name="Wolfe K.H."/>
            <person name="Lopes M.R."/>
            <person name="Hittinger C.T."/>
            <person name="Goker M."/>
            <person name="Salamov A."/>
            <person name="Wisecaver J."/>
            <person name="Long T.M."/>
            <person name="Aerts A.L."/>
            <person name="Barry K."/>
            <person name="Choi C."/>
            <person name="Clum A."/>
            <person name="Coughlan A.Y."/>
            <person name="Deshpande S."/>
            <person name="Douglass A.P."/>
            <person name="Hanson S.J."/>
            <person name="Klenk H.-P."/>
            <person name="LaButti K."/>
            <person name="Lapidus A."/>
            <person name="Lindquist E."/>
            <person name="Lipzen A."/>
            <person name="Meier-kolthoff J.P."/>
            <person name="Ohm R.A."/>
            <person name="Otillar R.P."/>
            <person name="Pangilinan J."/>
            <person name="Peng Y."/>
            <person name="Rokas A."/>
            <person name="Rosa C.A."/>
            <person name="Scheuner C."/>
            <person name="Sibirny A.A."/>
            <person name="Slot J.C."/>
            <person name="Stielow J.B."/>
            <person name="Sun H."/>
            <person name="Kurtzman C.P."/>
            <person name="Blackwell M."/>
            <person name="Grigoriev I.V."/>
            <person name="Jeffries T.W."/>
        </authorList>
    </citation>
    <scope>NUCLEOTIDE SEQUENCE [LARGE SCALE GENOMIC DNA]</scope>
    <source>
        <strain evidence="1 2">NRRL YB-4993</strain>
    </source>
</reference>
<sequence>MAERALGLLLYSVLGPNTKSCFVEKSGAMALAAAKQCLFRHRTGVVVPYQCGQDGCKQQSELFCAVMDRSVGCENCGAQT</sequence>